<feature type="compositionally biased region" description="Basic residues" evidence="9">
    <location>
        <begin position="54"/>
        <end position="70"/>
    </location>
</feature>
<gene>
    <name evidence="11" type="ORF">GSMUA_300260.1</name>
</gene>
<reference evidence="11" key="1">
    <citation type="submission" date="2021-03" db="EMBL/GenBank/DDBJ databases">
        <authorList>
            <consortium name="Genoscope - CEA"/>
            <person name="William W."/>
        </authorList>
    </citation>
    <scope>NUCLEOTIDE SEQUENCE</scope>
    <source>
        <strain evidence="11">Doubled-haploid Pahang</strain>
    </source>
</reference>
<proteinExistence type="predicted"/>
<dbReference type="InterPro" id="IPR013083">
    <property type="entry name" value="Znf_RING/FYVE/PHD"/>
</dbReference>
<evidence type="ECO:0000259" key="10">
    <source>
        <dbReference type="PROSITE" id="PS50089"/>
    </source>
</evidence>
<dbReference type="GO" id="GO:0061630">
    <property type="term" value="F:ubiquitin protein ligase activity"/>
    <property type="evidence" value="ECO:0000318"/>
    <property type="project" value="GO_Central"/>
</dbReference>
<evidence type="ECO:0000256" key="7">
    <source>
        <dbReference type="ARBA" id="ARBA00022833"/>
    </source>
</evidence>
<keyword evidence="7" id="KW-0862">Zinc</keyword>
<dbReference type="Gene3D" id="3.30.40.10">
    <property type="entry name" value="Zinc/RING finger domain, C3HC4 (zinc finger)"/>
    <property type="match status" value="1"/>
</dbReference>
<dbReference type="SUPFAM" id="SSF57850">
    <property type="entry name" value="RING/U-box"/>
    <property type="match status" value="1"/>
</dbReference>
<reference evidence="12" key="2">
    <citation type="submission" date="2021-05" db="UniProtKB">
        <authorList>
            <consortium name="EnsemblPlants"/>
        </authorList>
    </citation>
    <scope>IDENTIFICATION</scope>
    <source>
        <strain evidence="12">subsp. malaccensis</strain>
    </source>
</reference>
<feature type="region of interest" description="Disordered" evidence="9">
    <location>
        <begin position="30"/>
        <end position="90"/>
    </location>
</feature>
<dbReference type="Gramene" id="Ma01_t16630.2">
    <property type="protein sequence ID" value="Ma01_p16630.2"/>
    <property type="gene ID" value="Ma01_g16630"/>
</dbReference>
<feature type="compositionally biased region" description="Basic residues" evidence="9">
    <location>
        <begin position="81"/>
        <end position="90"/>
    </location>
</feature>
<dbReference type="PROSITE" id="PS50089">
    <property type="entry name" value="ZF_RING_2"/>
    <property type="match status" value="1"/>
</dbReference>
<dbReference type="EC" id="2.3.2.27" evidence="2"/>
<evidence type="ECO:0000256" key="3">
    <source>
        <dbReference type="ARBA" id="ARBA00022679"/>
    </source>
</evidence>
<sequence length="324" mass="36921">MASGNGASLSPVRHSLLHLLRSSSKPFLADRNPLISSPLPMARKKEGRFASVAPRRRRRRRTRQPRRPRGLIRTGSVTGRGGRRSGRRRGGVVMAATSGARLVFHLPPRRRWTVLYRTVGWRGAGGRMPPTGLIQSLDAFLWLTPHLPISGVHQEHTSAFMDSSLELDAPLFGHDLLSSGHLHNLPMYRQTPSRLEEILMFQRRILLGRMDLYDQYRDWQLNVDNMSYEELLELGDRIGHVSTGLKEEEIIGSLRKVKHSFFYALKRFFSTEIDGKCSICQEEYEANDEIGELDCGHSYHVFCIKQWLLQNNVCPVSKTSVPRT</sequence>
<name>A0A804HUW7_MUSAM</name>
<evidence type="ECO:0000256" key="5">
    <source>
        <dbReference type="ARBA" id="ARBA00022771"/>
    </source>
</evidence>
<dbReference type="Proteomes" id="UP000012960">
    <property type="component" value="Unplaced"/>
</dbReference>
<keyword evidence="3" id="KW-0808">Transferase</keyword>
<dbReference type="SMART" id="SM00184">
    <property type="entry name" value="RING"/>
    <property type="match status" value="1"/>
</dbReference>
<protein>
    <recommendedName>
        <fullName evidence="2">RING-type E3 ubiquitin transferase</fullName>
        <ecNumber evidence="2">2.3.2.27</ecNumber>
    </recommendedName>
</protein>
<accession>A0A804HUW7</accession>
<evidence type="ECO:0000256" key="9">
    <source>
        <dbReference type="SAM" id="MobiDB-lite"/>
    </source>
</evidence>
<comment type="catalytic activity">
    <reaction evidence="1">
        <text>S-ubiquitinyl-[E2 ubiquitin-conjugating enzyme]-L-cysteine + [acceptor protein]-L-lysine = [E2 ubiquitin-conjugating enzyme]-L-cysteine + N(6)-ubiquitinyl-[acceptor protein]-L-lysine.</text>
        <dbReference type="EC" id="2.3.2.27"/>
    </reaction>
</comment>
<evidence type="ECO:0000256" key="2">
    <source>
        <dbReference type="ARBA" id="ARBA00012483"/>
    </source>
</evidence>
<dbReference type="EnsemblPlants" id="Ma01_t16630.2">
    <property type="protein sequence ID" value="Ma01_p16630.2"/>
    <property type="gene ID" value="Ma01_g16630"/>
</dbReference>
<dbReference type="InParanoid" id="A0A804HUW7"/>
<dbReference type="Pfam" id="PF13639">
    <property type="entry name" value="zf-RING_2"/>
    <property type="match status" value="1"/>
</dbReference>
<dbReference type="EMBL" id="HG996466">
    <property type="protein sequence ID" value="CAG1859731.1"/>
    <property type="molecule type" value="Genomic_DNA"/>
</dbReference>
<evidence type="ECO:0000256" key="6">
    <source>
        <dbReference type="ARBA" id="ARBA00022786"/>
    </source>
</evidence>
<keyword evidence="5 8" id="KW-0863">Zinc-finger</keyword>
<evidence type="ECO:0000256" key="8">
    <source>
        <dbReference type="PROSITE-ProRule" id="PRU00175"/>
    </source>
</evidence>
<feature type="domain" description="RING-type" evidence="10">
    <location>
        <begin position="277"/>
        <end position="318"/>
    </location>
</feature>
<dbReference type="AlphaFoldDB" id="A0A804HUW7"/>
<evidence type="ECO:0000313" key="12">
    <source>
        <dbReference type="EnsemblPlants" id="Ma01_p16630.2"/>
    </source>
</evidence>
<keyword evidence="13" id="KW-1185">Reference proteome</keyword>
<dbReference type="PANTHER" id="PTHR22937:SF122">
    <property type="entry name" value="RING-TYPE E3 UBIQUITIN TRANSFERASE"/>
    <property type="match status" value="1"/>
</dbReference>
<evidence type="ECO:0000256" key="1">
    <source>
        <dbReference type="ARBA" id="ARBA00000900"/>
    </source>
</evidence>
<keyword evidence="4" id="KW-0479">Metal-binding</keyword>
<dbReference type="InterPro" id="IPR001841">
    <property type="entry name" value="Znf_RING"/>
</dbReference>
<dbReference type="OrthoDB" id="8062037at2759"/>
<dbReference type="InterPro" id="IPR045191">
    <property type="entry name" value="MBR1/2-like"/>
</dbReference>
<evidence type="ECO:0000313" key="11">
    <source>
        <dbReference type="EMBL" id="CAG1859731.1"/>
    </source>
</evidence>
<evidence type="ECO:0000256" key="4">
    <source>
        <dbReference type="ARBA" id="ARBA00022723"/>
    </source>
</evidence>
<dbReference type="GO" id="GO:0008270">
    <property type="term" value="F:zinc ion binding"/>
    <property type="evidence" value="ECO:0007669"/>
    <property type="project" value="UniProtKB-KW"/>
</dbReference>
<organism evidence="12 13">
    <name type="scientific">Musa acuminata subsp. malaccensis</name>
    <name type="common">Wild banana</name>
    <name type="synonym">Musa malaccensis</name>
    <dbReference type="NCBI Taxonomy" id="214687"/>
    <lineage>
        <taxon>Eukaryota</taxon>
        <taxon>Viridiplantae</taxon>
        <taxon>Streptophyta</taxon>
        <taxon>Embryophyta</taxon>
        <taxon>Tracheophyta</taxon>
        <taxon>Spermatophyta</taxon>
        <taxon>Magnoliopsida</taxon>
        <taxon>Liliopsida</taxon>
        <taxon>Zingiberales</taxon>
        <taxon>Musaceae</taxon>
        <taxon>Musa</taxon>
    </lineage>
</organism>
<dbReference type="PANTHER" id="PTHR22937">
    <property type="entry name" value="E3 UBIQUITIN-PROTEIN LIGASE RNF165"/>
    <property type="match status" value="1"/>
</dbReference>
<keyword evidence="6" id="KW-0833">Ubl conjugation pathway</keyword>
<evidence type="ECO:0000313" key="13">
    <source>
        <dbReference type="Proteomes" id="UP000012960"/>
    </source>
</evidence>